<accession>A0ABM3UUA3</accession>
<evidence type="ECO:0000256" key="6">
    <source>
        <dbReference type="ARBA" id="ARBA00023136"/>
    </source>
</evidence>
<keyword evidence="4 10" id="KW-0732">Signal</keyword>
<name>A0ABM3UUA3_MUSDO</name>
<dbReference type="Pfam" id="PF00878">
    <property type="entry name" value="CIMR"/>
    <property type="match status" value="4"/>
</dbReference>
<dbReference type="SMART" id="SM01404">
    <property type="entry name" value="CIMR"/>
    <property type="match status" value="4"/>
</dbReference>
<evidence type="ECO:0000256" key="7">
    <source>
        <dbReference type="ARBA" id="ARBA00023157"/>
    </source>
</evidence>
<evidence type="ECO:0000256" key="2">
    <source>
        <dbReference type="ARBA" id="ARBA00022448"/>
    </source>
</evidence>
<keyword evidence="12" id="KW-1185">Reference proteome</keyword>
<comment type="subcellular location">
    <subcellularLocation>
        <location evidence="1">Endomembrane system</location>
    </subcellularLocation>
</comment>
<feature type="region of interest" description="Disordered" evidence="8">
    <location>
        <begin position="761"/>
        <end position="800"/>
    </location>
</feature>
<evidence type="ECO:0000256" key="1">
    <source>
        <dbReference type="ARBA" id="ARBA00004308"/>
    </source>
</evidence>
<keyword evidence="7" id="KW-1015">Disulfide bond</keyword>
<feature type="signal peptide" evidence="10">
    <location>
        <begin position="1"/>
        <end position="28"/>
    </location>
</feature>
<dbReference type="RefSeq" id="XP_058977111.1">
    <property type="nucleotide sequence ID" value="XM_059121128.1"/>
</dbReference>
<evidence type="ECO:0000313" key="13">
    <source>
        <dbReference type="RefSeq" id="XP_058977111.1"/>
    </source>
</evidence>
<feature type="chain" id="PRO_5046685897" evidence="10">
    <location>
        <begin position="29"/>
        <end position="878"/>
    </location>
</feature>
<dbReference type="Proteomes" id="UP001652621">
    <property type="component" value="Unplaced"/>
</dbReference>
<keyword evidence="6 9" id="KW-0472">Membrane</keyword>
<feature type="domain" description="MRH" evidence="11">
    <location>
        <begin position="42"/>
        <end position="179"/>
    </location>
</feature>
<dbReference type="PROSITE" id="PS51257">
    <property type="entry name" value="PROKAR_LIPOPROTEIN"/>
    <property type="match status" value="1"/>
</dbReference>
<dbReference type="InterPro" id="IPR009011">
    <property type="entry name" value="Man6P_isomerase_rcpt-bd_dom_sf"/>
</dbReference>
<feature type="domain" description="MRH" evidence="11">
    <location>
        <begin position="473"/>
        <end position="638"/>
    </location>
</feature>
<sequence>MTFRVSPIWCLLFLLLGCMHFKVNYAAASDDTGTNPLTFSTNDCFLTEPVYGHVFNFSTLQTDFAHWTRGAFGDTFEFNICGNLTRTCNGRSDVAACLKKANNKEYVLGTHHQLEYHNGKMYFTFSNGEKCPNSSENYKLHVYMGCDYTLDKDQSRVTSYSPNTCSFYITFETPLACLPEPDNVKGNDCSVRDPKTGHLFNLMPLSDSNYRISDRQGNAFIINVCKPVLYAENAMCPAESSVCFQKPHADYKEKFFNYGTVQPKPTIEGDKLVIRHSSPTPCNGATNYSSMINFYCDKDAKNVHPELMGFQDCVYTFSFGTPLACNELPPCTVVAHDNEIIDMSPLRNSKFTLQQDNQNYVLSICSASGEPCMENDGACLQVNNQSTSLGKSNAHLRINQTGTPYLLYEDGAICQQTSNSGLTKWSTKIEFVCANRTEGSNSKDKNVGPKIIENSNCQLLIHYQTELACREQISCKTKVYVEHSEDGTGMDFIDLTPLISNTDNYEAEIDAALMGQKQLLGKSTKIFLNVCRPLVPKYALGCPGGSAACMAKIDKDTGKPEEEKSLGFPLASLVATNRTAAELRYLLGSPCPEDKNTLMSSKIEFNCEMRAGRGVPKLREIVDCHYQFTWATNVICPPHMCNFNEQTCELMNDELNVGYNLKKASFAKDGKLQVVRDKEVFTLDFCNSHHKAVTDYSQGLVNLFFTNKGSCDSEGLITVQMRLICSNTTESSTSFSGCYLLYIQKTPDICDFLGLKLTTTVNPTSSPPSSAVTTDKPNTTSKPNGQPSYPTEDTSQQHPAEKTGSIGVILASILSVTFVVACLGMFAFSPERRNMVRRFFNRSTSSVRYRRVNNSEEGSLLLNPNGEFTESDDEDMLL</sequence>
<dbReference type="GeneID" id="101896481"/>
<keyword evidence="5 9" id="KW-1133">Transmembrane helix</keyword>
<feature type="compositionally biased region" description="Polar residues" evidence="8">
    <location>
        <begin position="775"/>
        <end position="798"/>
    </location>
</feature>
<feature type="domain" description="MRH" evidence="11">
    <location>
        <begin position="329"/>
        <end position="471"/>
    </location>
</feature>
<evidence type="ECO:0000256" key="10">
    <source>
        <dbReference type="SAM" id="SignalP"/>
    </source>
</evidence>
<evidence type="ECO:0000256" key="8">
    <source>
        <dbReference type="SAM" id="MobiDB-lite"/>
    </source>
</evidence>
<evidence type="ECO:0000313" key="12">
    <source>
        <dbReference type="Proteomes" id="UP001652621"/>
    </source>
</evidence>
<feature type="domain" description="MRH" evidence="11">
    <location>
        <begin position="187"/>
        <end position="327"/>
    </location>
</feature>
<evidence type="ECO:0000256" key="9">
    <source>
        <dbReference type="SAM" id="Phobius"/>
    </source>
</evidence>
<evidence type="ECO:0000256" key="3">
    <source>
        <dbReference type="ARBA" id="ARBA00022692"/>
    </source>
</evidence>
<gene>
    <name evidence="13" type="primary">LOC101896481</name>
</gene>
<dbReference type="PANTHER" id="PTHR15071">
    <property type="entry name" value="MANNOSE-6-PHOSPHATE RECEPTOR FAMILY MEMBER"/>
    <property type="match status" value="1"/>
</dbReference>
<reference evidence="13" key="1">
    <citation type="submission" date="2025-08" db="UniProtKB">
        <authorList>
            <consortium name="RefSeq"/>
        </authorList>
    </citation>
    <scope>IDENTIFICATION</scope>
    <source>
        <strain evidence="13">Aabys</strain>
        <tissue evidence="13">Whole body</tissue>
    </source>
</reference>
<dbReference type="PROSITE" id="PS51914">
    <property type="entry name" value="MRH"/>
    <property type="match status" value="4"/>
</dbReference>
<dbReference type="InterPro" id="IPR044865">
    <property type="entry name" value="MRH_dom"/>
</dbReference>
<keyword evidence="3 9" id="KW-0812">Transmembrane</keyword>
<evidence type="ECO:0000256" key="5">
    <source>
        <dbReference type="ARBA" id="ARBA00022989"/>
    </source>
</evidence>
<protein>
    <submittedName>
        <fullName evidence="13">Cation-independent mannose-6-phosphate receptor</fullName>
    </submittedName>
</protein>
<organism evidence="12 13">
    <name type="scientific">Musca domestica</name>
    <name type="common">House fly</name>
    <dbReference type="NCBI Taxonomy" id="7370"/>
    <lineage>
        <taxon>Eukaryota</taxon>
        <taxon>Metazoa</taxon>
        <taxon>Ecdysozoa</taxon>
        <taxon>Arthropoda</taxon>
        <taxon>Hexapoda</taxon>
        <taxon>Insecta</taxon>
        <taxon>Pterygota</taxon>
        <taxon>Neoptera</taxon>
        <taxon>Endopterygota</taxon>
        <taxon>Diptera</taxon>
        <taxon>Brachycera</taxon>
        <taxon>Muscomorpha</taxon>
        <taxon>Muscoidea</taxon>
        <taxon>Muscidae</taxon>
        <taxon>Musca</taxon>
    </lineage>
</organism>
<dbReference type="PANTHER" id="PTHR15071:SF0">
    <property type="entry name" value="MANNOSE 6-PHOSPHATE RECEPTOR-LIKE PROTEIN 1"/>
    <property type="match status" value="1"/>
</dbReference>
<dbReference type="InterPro" id="IPR000479">
    <property type="entry name" value="CIMR_rpt"/>
</dbReference>
<feature type="transmembrane region" description="Helical" evidence="9">
    <location>
        <begin position="806"/>
        <end position="828"/>
    </location>
</feature>
<keyword evidence="2" id="KW-0813">Transport</keyword>
<dbReference type="SUPFAM" id="SSF50911">
    <property type="entry name" value="Mannose 6-phosphate receptor domain"/>
    <property type="match status" value="4"/>
</dbReference>
<dbReference type="Gene3D" id="2.70.130.10">
    <property type="entry name" value="Mannose-6-phosphate receptor binding domain"/>
    <property type="match status" value="4"/>
</dbReference>
<proteinExistence type="predicted"/>
<keyword evidence="13" id="KW-0675">Receptor</keyword>
<evidence type="ECO:0000259" key="11">
    <source>
        <dbReference type="PROSITE" id="PS51914"/>
    </source>
</evidence>
<evidence type="ECO:0000256" key="4">
    <source>
        <dbReference type="ARBA" id="ARBA00022729"/>
    </source>
</evidence>
<feature type="compositionally biased region" description="Low complexity" evidence="8">
    <location>
        <begin position="761"/>
        <end position="774"/>
    </location>
</feature>